<dbReference type="InterPro" id="IPR015187">
    <property type="entry name" value="BRCA2_OB_1"/>
</dbReference>
<reference evidence="9" key="1">
    <citation type="submission" date="2023-03" db="UniProtKB">
        <authorList>
            <consortium name="EnsemblPlants"/>
        </authorList>
    </citation>
    <scope>IDENTIFICATION</scope>
</reference>
<dbReference type="FunFam" id="2.40.50.140:FF:000262">
    <property type="entry name" value="Protein BREAST CANCER SUSCEPTIBILITY 2 homolog B"/>
    <property type="match status" value="1"/>
</dbReference>
<dbReference type="Pfam" id="PF09103">
    <property type="entry name" value="BRCA-2_OB1"/>
    <property type="match status" value="1"/>
</dbReference>
<keyword evidence="1" id="KW-0677">Repeat</keyword>
<feature type="compositionally biased region" description="Polar residues" evidence="6">
    <location>
        <begin position="271"/>
        <end position="288"/>
    </location>
</feature>
<keyword evidence="3" id="KW-0238">DNA-binding</keyword>
<dbReference type="Pfam" id="PF09169">
    <property type="entry name" value="BRCA-2_helical"/>
    <property type="match status" value="1"/>
</dbReference>
<evidence type="ECO:0000313" key="9">
    <source>
        <dbReference type="EnsemblPlants" id="MELO3C009135.2.1"/>
    </source>
</evidence>
<name>A0A9I9CVQ3_CUCME</name>
<dbReference type="EnsemblPlants" id="MELO3C009135.2.1">
    <property type="protein sequence ID" value="MELO3C009135.2.1"/>
    <property type="gene ID" value="MELO3C009135.2"/>
</dbReference>
<feature type="compositionally biased region" description="Basic and acidic residues" evidence="6">
    <location>
        <begin position="333"/>
        <end position="345"/>
    </location>
</feature>
<dbReference type="GO" id="GO:0000724">
    <property type="term" value="P:double-strand break repair via homologous recombination"/>
    <property type="evidence" value="ECO:0007669"/>
    <property type="project" value="InterPro"/>
</dbReference>
<keyword evidence="5" id="KW-0234">DNA repair</keyword>
<dbReference type="GO" id="GO:0006355">
    <property type="term" value="P:regulation of DNA-templated transcription"/>
    <property type="evidence" value="ECO:0007669"/>
    <property type="project" value="TreeGrafter"/>
</dbReference>
<dbReference type="PROSITE" id="PS50138">
    <property type="entry name" value="BRCA2_REPEAT"/>
    <property type="match status" value="2"/>
</dbReference>
<evidence type="ECO:0000256" key="5">
    <source>
        <dbReference type="ARBA" id="ARBA00023204"/>
    </source>
</evidence>
<dbReference type="PANTHER" id="PTHR11289:SF0">
    <property type="entry name" value="BREAST CANCER TYPE 2 SUSCEPTIBILITY PROTEIN"/>
    <property type="match status" value="1"/>
</dbReference>
<keyword evidence="4" id="KW-0233">DNA recombination</keyword>
<dbReference type="GO" id="GO:0003677">
    <property type="term" value="F:DNA binding"/>
    <property type="evidence" value="ECO:0007669"/>
    <property type="project" value="UniProtKB-KW"/>
</dbReference>
<evidence type="ECO:0000256" key="3">
    <source>
        <dbReference type="ARBA" id="ARBA00023125"/>
    </source>
</evidence>
<dbReference type="InterPro" id="IPR012340">
    <property type="entry name" value="NA-bd_OB-fold"/>
</dbReference>
<keyword evidence="2" id="KW-0227">DNA damage</keyword>
<feature type="compositionally biased region" description="Polar residues" evidence="6">
    <location>
        <begin position="346"/>
        <end position="355"/>
    </location>
</feature>
<accession>A0A9I9CVQ3</accession>
<evidence type="ECO:0000256" key="4">
    <source>
        <dbReference type="ARBA" id="ARBA00023172"/>
    </source>
</evidence>
<dbReference type="Gramene" id="MELO3C009135.2.1">
    <property type="protein sequence ID" value="MELO3C009135.2.1"/>
    <property type="gene ID" value="MELO3C009135.2"/>
</dbReference>
<dbReference type="InterPro" id="IPR015252">
    <property type="entry name" value="BRCA2_hlx"/>
</dbReference>
<dbReference type="AlphaFoldDB" id="A0A9I9CVQ3"/>
<evidence type="ECO:0000256" key="1">
    <source>
        <dbReference type="ARBA" id="ARBA00022737"/>
    </source>
</evidence>
<evidence type="ECO:0000256" key="2">
    <source>
        <dbReference type="ARBA" id="ARBA00022763"/>
    </source>
</evidence>
<feature type="region of interest" description="Disordered" evidence="6">
    <location>
        <begin position="265"/>
        <end position="303"/>
    </location>
</feature>
<protein>
    <submittedName>
        <fullName evidence="9">Uncharacterized protein</fullName>
    </submittedName>
</protein>
<dbReference type="CDD" id="cd04493">
    <property type="entry name" value="BRCA2DBD_OB1"/>
    <property type="match status" value="1"/>
</dbReference>
<dbReference type="Gene3D" id="2.40.50.140">
    <property type="entry name" value="Nucleic acid-binding proteins"/>
    <property type="match status" value="4"/>
</dbReference>
<feature type="region of interest" description="Disordered" evidence="6">
    <location>
        <begin position="393"/>
        <end position="425"/>
    </location>
</feature>
<dbReference type="SUPFAM" id="SSF50249">
    <property type="entry name" value="Nucleic acid-binding proteins"/>
    <property type="match status" value="3"/>
</dbReference>
<dbReference type="PANTHER" id="PTHR11289">
    <property type="entry name" value="BREAST CANCER TYPE 2 SUSCEPTIBILITY PROTEIN BRCA2"/>
    <property type="match status" value="1"/>
</dbReference>
<evidence type="ECO:0000256" key="6">
    <source>
        <dbReference type="SAM" id="MobiDB-lite"/>
    </source>
</evidence>
<evidence type="ECO:0000259" key="8">
    <source>
        <dbReference type="Pfam" id="PF09169"/>
    </source>
</evidence>
<feature type="domain" description="Breast cancer type 2 susceptibility protein helical" evidence="8">
    <location>
        <begin position="496"/>
        <end position="579"/>
    </location>
</feature>
<evidence type="ECO:0000259" key="7">
    <source>
        <dbReference type="Pfam" id="PF09103"/>
    </source>
</evidence>
<dbReference type="InterPro" id="IPR002093">
    <property type="entry name" value="BRCA2_repeat"/>
</dbReference>
<organism evidence="9">
    <name type="scientific">Cucumis melo</name>
    <name type="common">Muskmelon</name>
    <dbReference type="NCBI Taxonomy" id="3656"/>
    <lineage>
        <taxon>Eukaryota</taxon>
        <taxon>Viridiplantae</taxon>
        <taxon>Streptophyta</taxon>
        <taxon>Embryophyta</taxon>
        <taxon>Tracheophyta</taxon>
        <taxon>Spermatophyta</taxon>
        <taxon>Magnoliopsida</taxon>
        <taxon>eudicotyledons</taxon>
        <taxon>Gunneridae</taxon>
        <taxon>Pentapetalae</taxon>
        <taxon>rosids</taxon>
        <taxon>fabids</taxon>
        <taxon>Cucurbitales</taxon>
        <taxon>Cucurbitaceae</taxon>
        <taxon>Benincaseae</taxon>
        <taxon>Cucumis</taxon>
    </lineage>
</organism>
<feature type="region of interest" description="Disordered" evidence="6">
    <location>
        <begin position="333"/>
        <end position="355"/>
    </location>
</feature>
<dbReference type="Pfam" id="PF00634">
    <property type="entry name" value="BRCA2"/>
    <property type="match status" value="3"/>
</dbReference>
<dbReference type="InterPro" id="IPR036315">
    <property type="entry name" value="BRCA2_hlx_sf"/>
</dbReference>
<feature type="domain" description="BRCA2 OB1" evidence="7">
    <location>
        <begin position="583"/>
        <end position="715"/>
    </location>
</feature>
<proteinExistence type="predicted"/>
<sequence>MSSWQIFSDSGNNFRWELSGQRLEGKSECERNGSLSRSNSTTSVARLPSMADLLLCSRFMQNSEDAGAGPSMFRTGLGKSVSVKQSSIDKALSLLSDDNAPDIGQLRNGGNFSNSLFQTGTGKSVNVSSEGLLRAKTLLGLEEDDTCSNFQNFGQAISPYDVKGGFSESKGVCSMEDMSGAPVSISPLVSNTCFSRSSLENQASPSFRQIELPNKAPKAPPIKFHTAGGRSLSVSSDALQRARSLLGDPELGSFLDDGDRVCYKRNMGDATPSNGEHTFQTPSSNKVESTTEHTSKSFVSPLRSSSRVMQSSFKSKSILGSNLMKKFDAAEEESISRFDDNKSRSTETIGSQPNEPCTIVENALENGIRSGIHLADRSFGEPLNDISNIVDSRSRSGRASNNEKRKLWGTSSISPFKRPRNAKFSTPLNKNASLVTTSLSTSSSNNLSCKRRVSTRYPHQTSRMYIKEYFGRPPSHHDKLDYLSDEVRSIKAENAEKYKVPDNSGTNCIGVEAFRHMLAECGASLQHVSELWVTNHYKWIVWKLACYERQSLVKSNRKFLGVSNVLEELKYRYEREVNQGHRSAIKRILEGEAPPSVLLTLCISAIRSKCKSRAQVCSSMISESNYGEGAKVELTDGWYGTDPLGYSIDALLDGPLSKQLLMGKLFVGQKLRIWGARLCGWIGPVSPLEMPETVNLTLHINGTFRAHWADRLGFCECHRNSVDNANCLRAYSKNAGVPLSFKCIKSSGGPVPWTLVGVSRKYPVLYKERLSDGASIVRTERMEMKIRQLYEQRRTAIIDGIVSEFQRGTKSNIYNESDSEEGAKLFKILETAAEPELLMAEMSPEQLTSFASYQAKIEAIRQSDMEKSIEKALADAGLSGRDVTPFMRVRVVGLTSKSSQRKIHGKEGLITIWNPSEKQQLELVEGQAYAIGGLVPINCDADILYLQTKGSTTKWQSLSPQSMKCFEPFYNPRKSVLLSNLGEVPLSSEFDVVAIIVHVGEVFAAAQQKKQWIFVADGYVSEPHSEGISNSLLAISFCSQYADDESFVPMNINLTGSTAGFCNLIKRPKDQINHLWVAEATENTSYFLNFDSTDCSHMKNAAVSAKRWAENSTSIIENLREKILFMIDDRKD</sequence>
<dbReference type="SUPFAM" id="SSF81878">
    <property type="entry name" value="BRCA2 tower domain"/>
    <property type="match status" value="1"/>
</dbReference>
<dbReference type="InterPro" id="IPR015525">
    <property type="entry name" value="BRCA2"/>
</dbReference>
<dbReference type="SUPFAM" id="SSF81872">
    <property type="entry name" value="BRCA2 helical domain"/>
    <property type="match status" value="1"/>
</dbReference>